<dbReference type="Proteomes" id="UP000682892">
    <property type="component" value="Chromosome 1"/>
</dbReference>
<feature type="region of interest" description="Disordered" evidence="1">
    <location>
        <begin position="95"/>
        <end position="114"/>
    </location>
</feature>
<proteinExistence type="predicted"/>
<dbReference type="HOGENOM" id="CLU_2123076_0_0_1"/>
<protein>
    <submittedName>
        <fullName evidence="2">AAEL007265-PA</fullName>
    </submittedName>
</protein>
<feature type="region of interest" description="Disordered" evidence="1">
    <location>
        <begin position="1"/>
        <end position="78"/>
    </location>
</feature>
<feature type="compositionally biased region" description="Basic residues" evidence="1">
    <location>
        <begin position="63"/>
        <end position="73"/>
    </location>
</feature>
<feature type="compositionally biased region" description="Basic and acidic residues" evidence="1">
    <location>
        <begin position="22"/>
        <end position="32"/>
    </location>
</feature>
<evidence type="ECO:0000313" key="3">
    <source>
        <dbReference type="Proteomes" id="UP000682892"/>
    </source>
</evidence>
<name>Q172W4_AEDAE</name>
<feature type="compositionally biased region" description="Low complexity" evidence="1">
    <location>
        <begin position="12"/>
        <end position="21"/>
    </location>
</feature>
<dbReference type="EMBL" id="CH477430">
    <property type="protein sequence ID" value="EAT41065.1"/>
    <property type="molecule type" value="Genomic_DNA"/>
</dbReference>
<dbReference type="PaxDb" id="7159-AAEL007265-PA"/>
<gene>
    <name evidence="2" type="ORF">AaeL_AAEL007265</name>
</gene>
<feature type="compositionally biased region" description="Basic and acidic residues" evidence="1">
    <location>
        <begin position="99"/>
        <end position="114"/>
    </location>
</feature>
<reference evidence="2" key="3">
    <citation type="submission" date="2012-09" db="EMBL/GenBank/DDBJ databases">
        <authorList>
            <consortium name="VectorBase"/>
        </authorList>
    </citation>
    <scope>NUCLEOTIDE SEQUENCE</scope>
    <source>
        <strain evidence="2">Liverpool</strain>
    </source>
</reference>
<evidence type="ECO:0000313" key="2">
    <source>
        <dbReference type="EMBL" id="EAT41065.1"/>
    </source>
</evidence>
<accession>Q172W4</accession>
<feature type="compositionally biased region" description="Low complexity" evidence="1">
    <location>
        <begin position="33"/>
        <end position="42"/>
    </location>
</feature>
<evidence type="ECO:0000256" key="1">
    <source>
        <dbReference type="SAM" id="MobiDB-lite"/>
    </source>
</evidence>
<reference evidence="2" key="2">
    <citation type="journal article" date="2007" name="Science">
        <title>Genome sequence of Aedes aegypti, a major arbovirus vector.</title>
        <authorList>
            <person name="Nene V."/>
            <person name="Wortman J.R."/>
            <person name="Lawson D."/>
            <person name="Haas B."/>
            <person name="Kodira C."/>
            <person name="Tu Z.J."/>
            <person name="Loftus B."/>
            <person name="Xi Z."/>
            <person name="Megy K."/>
            <person name="Grabherr M."/>
            <person name="Ren Q."/>
            <person name="Zdobnov E.M."/>
            <person name="Lobo N.F."/>
            <person name="Campbell K.S."/>
            <person name="Brown S.E."/>
            <person name="Bonaldo M.F."/>
            <person name="Zhu J."/>
            <person name="Sinkins S.P."/>
            <person name="Hogenkamp D.G."/>
            <person name="Amedeo P."/>
            <person name="Arensburger P."/>
            <person name="Atkinson P.W."/>
            <person name="Bidwell S."/>
            <person name="Biedler J."/>
            <person name="Birney E."/>
            <person name="Bruggner R.V."/>
            <person name="Costas J."/>
            <person name="Coy M.R."/>
            <person name="Crabtree J."/>
            <person name="Crawford M."/>
            <person name="Debruyn B."/>
            <person name="Decaprio D."/>
            <person name="Eiglmeier K."/>
            <person name="Eisenstadt E."/>
            <person name="El-Dorry H."/>
            <person name="Gelbart W.M."/>
            <person name="Gomes S.L."/>
            <person name="Hammond M."/>
            <person name="Hannick L.I."/>
            <person name="Hogan J.R."/>
            <person name="Holmes M.H."/>
            <person name="Jaffe D."/>
            <person name="Johnston J.S."/>
            <person name="Kennedy R.C."/>
            <person name="Koo H."/>
            <person name="Kravitz S."/>
            <person name="Kriventseva E.V."/>
            <person name="Kulp D."/>
            <person name="Labutti K."/>
            <person name="Lee E."/>
            <person name="Li S."/>
            <person name="Lovin D.D."/>
            <person name="Mao C."/>
            <person name="Mauceli E."/>
            <person name="Menck C.F."/>
            <person name="Miller J.R."/>
            <person name="Montgomery P."/>
            <person name="Mori A."/>
            <person name="Nascimento A.L."/>
            <person name="Naveira H.F."/>
            <person name="Nusbaum C."/>
            <person name="O'leary S."/>
            <person name="Orvis J."/>
            <person name="Pertea M."/>
            <person name="Quesneville H."/>
            <person name="Reidenbach K.R."/>
            <person name="Rogers Y.H."/>
            <person name="Roth C.W."/>
            <person name="Schneider J.R."/>
            <person name="Schatz M."/>
            <person name="Shumway M."/>
            <person name="Stanke M."/>
            <person name="Stinson E.O."/>
            <person name="Tubio J.M."/>
            <person name="Vanzee J.P."/>
            <person name="Verjovski-Almeida S."/>
            <person name="Werner D."/>
            <person name="White O."/>
            <person name="Wyder S."/>
            <person name="Zeng Q."/>
            <person name="Zhao Q."/>
            <person name="Zhao Y."/>
            <person name="Hill C.A."/>
            <person name="Raikhel A.S."/>
            <person name="Soares M.B."/>
            <person name="Knudson D.L."/>
            <person name="Lee N.H."/>
            <person name="Galagan J."/>
            <person name="Salzberg S.L."/>
            <person name="Paulsen I.T."/>
            <person name="Dimopoulos G."/>
            <person name="Collins F.H."/>
            <person name="Birren B."/>
            <person name="Fraser-Liggett C.M."/>
            <person name="Severson D.W."/>
        </authorList>
    </citation>
    <scope>NUCLEOTIDE SEQUENCE [LARGE SCALE GENOMIC DNA]</scope>
    <source>
        <strain evidence="2">Liverpool</strain>
    </source>
</reference>
<organism evidence="2 3">
    <name type="scientific">Aedes aegypti</name>
    <name type="common">Yellowfever mosquito</name>
    <name type="synonym">Culex aegypti</name>
    <dbReference type="NCBI Taxonomy" id="7159"/>
    <lineage>
        <taxon>Eukaryota</taxon>
        <taxon>Metazoa</taxon>
        <taxon>Ecdysozoa</taxon>
        <taxon>Arthropoda</taxon>
        <taxon>Hexapoda</taxon>
        <taxon>Insecta</taxon>
        <taxon>Pterygota</taxon>
        <taxon>Neoptera</taxon>
        <taxon>Endopterygota</taxon>
        <taxon>Diptera</taxon>
        <taxon>Nematocera</taxon>
        <taxon>Culicoidea</taxon>
        <taxon>Culicidae</taxon>
        <taxon>Culicinae</taxon>
        <taxon>Aedini</taxon>
        <taxon>Aedes</taxon>
        <taxon>Stegomyia</taxon>
    </lineage>
</organism>
<reference evidence="2" key="1">
    <citation type="submission" date="2005-10" db="EMBL/GenBank/DDBJ databases">
        <authorList>
            <person name="Loftus B.J."/>
            <person name="Nene V.M."/>
            <person name="Hannick L.I."/>
            <person name="Bidwell S."/>
            <person name="Haas B."/>
            <person name="Amedeo P."/>
            <person name="Orvis J."/>
            <person name="Wortman J.R."/>
            <person name="White O.R."/>
            <person name="Salzberg S."/>
            <person name="Shumway M."/>
            <person name="Koo H."/>
            <person name="Zhao Y."/>
            <person name="Holmes M."/>
            <person name="Miller J."/>
            <person name="Schatz M."/>
            <person name="Pop M."/>
            <person name="Pai G."/>
            <person name="Utterback T."/>
            <person name="Rogers Y.-H."/>
            <person name="Kravitz S."/>
            <person name="Fraser C.M."/>
        </authorList>
    </citation>
    <scope>NUCLEOTIDE SEQUENCE</scope>
    <source>
        <strain evidence="2">Liverpool</strain>
    </source>
</reference>
<dbReference type="AlphaFoldDB" id="Q172W4"/>
<sequence length="114" mass="12785">MELSTRARTDGNSNSNSSNSNRGKETTQRLKETTCSGTTETSGNEERTSNNKPTEIAAATARSKTRRSTKQHIKNTEITSRNQRLWNLSSQLVTSLKNRASDQERDRNHLMLSS</sequence>